<feature type="coiled-coil region" evidence="1">
    <location>
        <begin position="17"/>
        <end position="58"/>
    </location>
</feature>
<keyword evidence="2" id="KW-0812">Transmembrane</keyword>
<protein>
    <submittedName>
        <fullName evidence="3">Hemagglutinin</fullName>
    </submittedName>
</protein>
<proteinExistence type="predicted"/>
<dbReference type="SUPFAM" id="SSF58100">
    <property type="entry name" value="Bacterial hemolysins"/>
    <property type="match status" value="1"/>
</dbReference>
<comment type="caution">
    <text evidence="3">The sequence shown here is derived from an EMBL/GenBank/DDBJ whole genome shotgun (WGS) entry which is preliminary data.</text>
</comment>
<dbReference type="RefSeq" id="WP_277867807.1">
    <property type="nucleotide sequence ID" value="NZ_JAKKUT010000005.1"/>
</dbReference>
<dbReference type="Proteomes" id="UP001154265">
    <property type="component" value="Unassembled WGS sequence"/>
</dbReference>
<keyword evidence="2" id="KW-0472">Membrane</keyword>
<keyword evidence="2" id="KW-1133">Transmembrane helix</keyword>
<dbReference type="Gene3D" id="1.20.1170.10">
    <property type="match status" value="1"/>
</dbReference>
<evidence type="ECO:0000313" key="4">
    <source>
        <dbReference type="Proteomes" id="UP001154265"/>
    </source>
</evidence>
<keyword evidence="4" id="KW-1185">Reference proteome</keyword>
<evidence type="ECO:0000256" key="1">
    <source>
        <dbReference type="SAM" id="Coils"/>
    </source>
</evidence>
<evidence type="ECO:0000256" key="2">
    <source>
        <dbReference type="SAM" id="Phobius"/>
    </source>
</evidence>
<gene>
    <name evidence="3" type="ORF">L3556_13230</name>
</gene>
<reference evidence="3" key="1">
    <citation type="journal article" date="2022" name="Genome Biol. Evol.">
        <title>A New Gene Family Diagnostic for Intracellular Biomineralization of Amorphous Ca Carbonates by Cyanobacteria.</title>
        <authorList>
            <person name="Benzerara K."/>
            <person name="Duprat E."/>
            <person name="Bitard-Feildel T."/>
            <person name="Caumes G."/>
            <person name="Cassier-Chauvat C."/>
            <person name="Chauvat F."/>
            <person name="Dezi M."/>
            <person name="Diop S.I."/>
            <person name="Gaschignard G."/>
            <person name="Gorgen S."/>
            <person name="Gugger M."/>
            <person name="Lopez-Garcia P."/>
            <person name="Millet M."/>
            <person name="Skouri-Panet F."/>
            <person name="Moreira D."/>
            <person name="Callebaut I."/>
        </authorList>
    </citation>
    <scope>NUCLEOTIDE SEQUENCE</scope>
    <source>
        <strain evidence="3">G9</strain>
    </source>
</reference>
<dbReference type="EMBL" id="JAKKUT010000005">
    <property type="protein sequence ID" value="MDG2991885.1"/>
    <property type="molecule type" value="Genomic_DNA"/>
</dbReference>
<sequence length="101" mass="11143">MSEPIAGSEARQILEVLKELQGDMKGMQSDIQALTIEVKVTQAQVKALDDKVDGLRSELRDDIAELLAQQKTTNARLWGFIVGLVTLIGGSVLKVFWFDRG</sequence>
<organism evidence="3 4">
    <name type="scientific">Candidatus Synechococcus calcipolaris G9</name>
    <dbReference type="NCBI Taxonomy" id="1497997"/>
    <lineage>
        <taxon>Bacteria</taxon>
        <taxon>Bacillati</taxon>
        <taxon>Cyanobacteriota</taxon>
        <taxon>Cyanophyceae</taxon>
        <taxon>Synechococcales</taxon>
        <taxon>Synechococcaceae</taxon>
        <taxon>Synechococcus</taxon>
    </lineage>
</organism>
<accession>A0ABT6F1Z5</accession>
<feature type="transmembrane region" description="Helical" evidence="2">
    <location>
        <begin position="77"/>
        <end position="98"/>
    </location>
</feature>
<reference evidence="3" key="2">
    <citation type="submission" date="2022-01" db="EMBL/GenBank/DDBJ databases">
        <authorList>
            <person name="Zivanovic Y."/>
            <person name="Moreira D."/>
            <person name="Lopez-Garcia P."/>
        </authorList>
    </citation>
    <scope>NUCLEOTIDE SEQUENCE</scope>
    <source>
        <strain evidence="3">G9</strain>
    </source>
</reference>
<evidence type="ECO:0000313" key="3">
    <source>
        <dbReference type="EMBL" id="MDG2991885.1"/>
    </source>
</evidence>
<keyword evidence="1" id="KW-0175">Coiled coil</keyword>
<name>A0ABT6F1Z5_9SYNE</name>